<dbReference type="OrthoDB" id="4377018at2"/>
<evidence type="ECO:0000313" key="3">
    <source>
        <dbReference type="Proteomes" id="UP000315343"/>
    </source>
</evidence>
<dbReference type="Pfam" id="PF17032">
    <property type="entry name" value="Zn_ribbon_15"/>
    <property type="match status" value="1"/>
</dbReference>
<dbReference type="InterPro" id="IPR031493">
    <property type="entry name" value="Zinc_ribbon_15"/>
</dbReference>
<gene>
    <name evidence="2" type="ORF">LY60_00302</name>
</gene>
<keyword evidence="3" id="KW-1185">Reference proteome</keyword>
<feature type="domain" description="Zinc-ribbon 15" evidence="1">
    <location>
        <begin position="19"/>
        <end position="68"/>
    </location>
</feature>
<evidence type="ECO:0000313" key="2">
    <source>
        <dbReference type="EMBL" id="TWH83690.1"/>
    </source>
</evidence>
<proteinExistence type="predicted"/>
<dbReference type="Proteomes" id="UP000315343">
    <property type="component" value="Unassembled WGS sequence"/>
</dbReference>
<accession>A0A562JKK8</accession>
<reference evidence="2 3" key="1">
    <citation type="submission" date="2019-07" db="EMBL/GenBank/DDBJ databases">
        <title>Genomic Encyclopedia of Type Strains, Phase I: the one thousand microbial genomes (KMG-I) project.</title>
        <authorList>
            <person name="Kyrpides N."/>
        </authorList>
    </citation>
    <scope>NUCLEOTIDE SEQUENCE [LARGE SCALE GENOMIC DNA]</scope>
    <source>
        <strain evidence="2 3">DSM 13558</strain>
    </source>
</reference>
<dbReference type="AlphaFoldDB" id="A0A562JKK8"/>
<evidence type="ECO:0000259" key="1">
    <source>
        <dbReference type="Pfam" id="PF17032"/>
    </source>
</evidence>
<name>A0A562JKK8_9FIRM</name>
<organism evidence="2 3">
    <name type="scientific">Sedimentibacter saalensis</name>
    <dbReference type="NCBI Taxonomy" id="130788"/>
    <lineage>
        <taxon>Bacteria</taxon>
        <taxon>Bacillati</taxon>
        <taxon>Bacillota</taxon>
        <taxon>Tissierellia</taxon>
        <taxon>Sedimentibacter</taxon>
    </lineage>
</organism>
<sequence length="105" mass="12547">MSFFNIYVERENMDFYQPILCSFCGKYGRYEAYIEYHVLRFFCIPLFIVKKKFFAVSTCCNNVYLIKNREKGFMIKRKQGHNVFLLEKDLELLTENDCHGTEAAL</sequence>
<dbReference type="EMBL" id="VLKH01000001">
    <property type="protein sequence ID" value="TWH83690.1"/>
    <property type="molecule type" value="Genomic_DNA"/>
</dbReference>
<dbReference type="RefSeq" id="WP_145079001.1">
    <property type="nucleotide sequence ID" value="NZ_DAMBUX010000009.1"/>
</dbReference>
<comment type="caution">
    <text evidence="2">The sequence shown here is derived from an EMBL/GenBank/DDBJ whole genome shotgun (WGS) entry which is preliminary data.</text>
</comment>
<protein>
    <submittedName>
        <fullName evidence="2">Zinc ribbon family protein</fullName>
    </submittedName>
</protein>